<dbReference type="InterPro" id="IPR051288">
    <property type="entry name" value="Serum_paraoxonase/arylesterase"/>
</dbReference>
<dbReference type="EMBL" id="ML992664">
    <property type="protein sequence ID" value="KAF2216395.1"/>
    <property type="molecule type" value="Genomic_DNA"/>
</dbReference>
<reference evidence="1" key="1">
    <citation type="journal article" date="2020" name="Stud. Mycol.">
        <title>101 Dothideomycetes genomes: a test case for predicting lifestyles and emergence of pathogens.</title>
        <authorList>
            <person name="Haridas S."/>
            <person name="Albert R."/>
            <person name="Binder M."/>
            <person name="Bloem J."/>
            <person name="Labutti K."/>
            <person name="Salamov A."/>
            <person name="Andreopoulos B."/>
            <person name="Baker S."/>
            <person name="Barry K."/>
            <person name="Bills G."/>
            <person name="Bluhm B."/>
            <person name="Cannon C."/>
            <person name="Castanera R."/>
            <person name="Culley D."/>
            <person name="Daum C."/>
            <person name="Ezra D."/>
            <person name="Gonzalez J."/>
            <person name="Henrissat B."/>
            <person name="Kuo A."/>
            <person name="Liang C."/>
            <person name="Lipzen A."/>
            <person name="Lutzoni F."/>
            <person name="Magnuson J."/>
            <person name="Mondo S."/>
            <person name="Nolan M."/>
            <person name="Ohm R."/>
            <person name="Pangilinan J."/>
            <person name="Park H.-J."/>
            <person name="Ramirez L."/>
            <person name="Alfaro M."/>
            <person name="Sun H."/>
            <person name="Tritt A."/>
            <person name="Yoshinaga Y."/>
            <person name="Zwiers L.-H."/>
            <person name="Turgeon B."/>
            <person name="Goodwin S."/>
            <person name="Spatafora J."/>
            <person name="Crous P."/>
            <person name="Grigoriev I."/>
        </authorList>
    </citation>
    <scope>NUCLEOTIDE SEQUENCE</scope>
    <source>
        <strain evidence="1">SCOH1-5</strain>
    </source>
</reference>
<dbReference type="AlphaFoldDB" id="A0A6A6FSB7"/>
<protein>
    <recommendedName>
        <fullName evidence="3">Phytase-like domain-containing protein</fullName>
    </recommendedName>
</protein>
<dbReference type="InterPro" id="IPR011042">
    <property type="entry name" value="6-blade_b-propeller_TolB-like"/>
</dbReference>
<proteinExistence type="predicted"/>
<organism evidence="1 2">
    <name type="scientific">Cercospora zeae-maydis SCOH1-5</name>
    <dbReference type="NCBI Taxonomy" id="717836"/>
    <lineage>
        <taxon>Eukaryota</taxon>
        <taxon>Fungi</taxon>
        <taxon>Dikarya</taxon>
        <taxon>Ascomycota</taxon>
        <taxon>Pezizomycotina</taxon>
        <taxon>Dothideomycetes</taxon>
        <taxon>Dothideomycetidae</taxon>
        <taxon>Mycosphaerellales</taxon>
        <taxon>Mycosphaerellaceae</taxon>
        <taxon>Cercospora</taxon>
    </lineage>
</organism>
<accession>A0A6A6FSB7</accession>
<keyword evidence="2" id="KW-1185">Reference proteome</keyword>
<dbReference type="SUPFAM" id="SSF63829">
    <property type="entry name" value="Calcium-dependent phosphotriesterase"/>
    <property type="match status" value="1"/>
</dbReference>
<evidence type="ECO:0008006" key="3">
    <source>
        <dbReference type="Google" id="ProtNLM"/>
    </source>
</evidence>
<evidence type="ECO:0000313" key="2">
    <source>
        <dbReference type="Proteomes" id="UP000799539"/>
    </source>
</evidence>
<dbReference type="OrthoDB" id="5307922at2759"/>
<dbReference type="Gene3D" id="2.120.10.30">
    <property type="entry name" value="TolB, C-terminal domain"/>
    <property type="match status" value="1"/>
</dbReference>
<gene>
    <name evidence="1" type="ORF">CERZMDRAFT_119897</name>
</gene>
<dbReference type="PANTHER" id="PTHR11799:SF30">
    <property type="entry name" value="SERUM PARAOXONASE_ARYLESTERASE 2"/>
    <property type="match status" value="1"/>
</dbReference>
<evidence type="ECO:0000313" key="1">
    <source>
        <dbReference type="EMBL" id="KAF2216395.1"/>
    </source>
</evidence>
<sequence length="389" mass="42609">MGFARFTTSIIVVLLSAFIYSRWPTLQLFYTNHPSRLLNVNTVGEYEIKFRDTVRNCEDIYLNEEQGWALLSCDPGRDEWNTVMGVFVNPSTPPETGIYLYKYGQDSDAVPLKVQLEAPENHGETFHPLGIEYHEPSQTLFVINHSPEGPNVEWYTLDAAQAVAKYEGSVHNSTSLPAPNSLAAISKDELFATNDHFFPAKYNSLLAKLETYAGFPGGTVAYIKRNQDGSTLIKTLARIPFANGIALLNSSALAVASSNTADVRIFTITWASDGTPELSQIKSIAVPFAPDNLSIDGKGRLLITGHPHAPSLEDVARKNGFCEGAERAAGEDCSLSKLSWVAEWTEETGLTTLFAGSEFGTSTTAVRDWQAGVGFVVGLYERGLLAWKL</sequence>
<dbReference type="PANTHER" id="PTHR11799">
    <property type="entry name" value="PARAOXONASE"/>
    <property type="match status" value="1"/>
</dbReference>
<dbReference type="Proteomes" id="UP000799539">
    <property type="component" value="Unassembled WGS sequence"/>
</dbReference>
<name>A0A6A6FSB7_9PEZI</name>